<evidence type="ECO:0000313" key="1">
    <source>
        <dbReference type="EMBL" id="GFY56394.1"/>
    </source>
</evidence>
<comment type="caution">
    <text evidence="1">The sequence shown here is derived from an EMBL/GenBank/DDBJ whole genome shotgun (WGS) entry which is preliminary data.</text>
</comment>
<accession>A0A8X6XN95</accession>
<dbReference type="EMBL" id="BMAV01010940">
    <property type="protein sequence ID" value="GFY56394.1"/>
    <property type="molecule type" value="Genomic_DNA"/>
</dbReference>
<keyword evidence="2" id="KW-1185">Reference proteome</keyword>
<gene>
    <name evidence="1" type="ORF">TNIN_29941</name>
</gene>
<organism evidence="1 2">
    <name type="scientific">Trichonephila inaurata madagascariensis</name>
    <dbReference type="NCBI Taxonomy" id="2747483"/>
    <lineage>
        <taxon>Eukaryota</taxon>
        <taxon>Metazoa</taxon>
        <taxon>Ecdysozoa</taxon>
        <taxon>Arthropoda</taxon>
        <taxon>Chelicerata</taxon>
        <taxon>Arachnida</taxon>
        <taxon>Araneae</taxon>
        <taxon>Araneomorphae</taxon>
        <taxon>Entelegynae</taxon>
        <taxon>Araneoidea</taxon>
        <taxon>Nephilidae</taxon>
        <taxon>Trichonephila</taxon>
        <taxon>Trichonephila inaurata</taxon>
    </lineage>
</organism>
<name>A0A8X6XN95_9ARAC</name>
<proteinExistence type="predicted"/>
<evidence type="ECO:0000313" key="2">
    <source>
        <dbReference type="Proteomes" id="UP000886998"/>
    </source>
</evidence>
<protein>
    <submittedName>
        <fullName evidence="1">Uncharacterized protein</fullName>
    </submittedName>
</protein>
<sequence length="90" mass="10822">MVNVVPPSYLLMQMMWSEFYSIPLWKHSLLTLTTQESYYPQSRDKELISTRTRESILMKRELTYRVKTARKSNRSHQNIFSRSLLSPQEH</sequence>
<dbReference type="Proteomes" id="UP000886998">
    <property type="component" value="Unassembled WGS sequence"/>
</dbReference>
<dbReference type="AlphaFoldDB" id="A0A8X6XN95"/>
<reference evidence="1" key="1">
    <citation type="submission" date="2020-08" db="EMBL/GenBank/DDBJ databases">
        <title>Multicomponent nature underlies the extraordinary mechanical properties of spider dragline silk.</title>
        <authorList>
            <person name="Kono N."/>
            <person name="Nakamura H."/>
            <person name="Mori M."/>
            <person name="Yoshida Y."/>
            <person name="Ohtoshi R."/>
            <person name="Malay A.D."/>
            <person name="Moran D.A.P."/>
            <person name="Tomita M."/>
            <person name="Numata K."/>
            <person name="Arakawa K."/>
        </authorList>
    </citation>
    <scope>NUCLEOTIDE SEQUENCE</scope>
</reference>